<dbReference type="InterPro" id="IPR036179">
    <property type="entry name" value="Ig-like_dom_sf"/>
</dbReference>
<proteinExistence type="predicted"/>
<dbReference type="EMBL" id="JAIWYP010000002">
    <property type="protein sequence ID" value="KAH3875901.1"/>
    <property type="molecule type" value="Genomic_DNA"/>
</dbReference>
<dbReference type="AlphaFoldDB" id="A0A9D4MGR0"/>
<dbReference type="SUPFAM" id="SSF48726">
    <property type="entry name" value="Immunoglobulin"/>
    <property type="match status" value="1"/>
</dbReference>
<reference evidence="1" key="2">
    <citation type="submission" date="2020-11" db="EMBL/GenBank/DDBJ databases">
        <authorList>
            <person name="McCartney M.A."/>
            <person name="Auch B."/>
            <person name="Kono T."/>
            <person name="Mallez S."/>
            <person name="Becker A."/>
            <person name="Gohl D.M."/>
            <person name="Silverstein K.A.T."/>
            <person name="Koren S."/>
            <person name="Bechman K.B."/>
            <person name="Herman A."/>
            <person name="Abrahante J.E."/>
            <person name="Garbe J."/>
        </authorList>
    </citation>
    <scope>NUCLEOTIDE SEQUENCE</scope>
    <source>
        <strain evidence="1">Duluth1</strain>
        <tissue evidence="1">Whole animal</tissue>
    </source>
</reference>
<organism evidence="1 2">
    <name type="scientific">Dreissena polymorpha</name>
    <name type="common">Zebra mussel</name>
    <name type="synonym">Mytilus polymorpha</name>
    <dbReference type="NCBI Taxonomy" id="45954"/>
    <lineage>
        <taxon>Eukaryota</taxon>
        <taxon>Metazoa</taxon>
        <taxon>Spiralia</taxon>
        <taxon>Lophotrochozoa</taxon>
        <taxon>Mollusca</taxon>
        <taxon>Bivalvia</taxon>
        <taxon>Autobranchia</taxon>
        <taxon>Heteroconchia</taxon>
        <taxon>Euheterodonta</taxon>
        <taxon>Imparidentia</taxon>
        <taxon>Neoheterodontei</taxon>
        <taxon>Myida</taxon>
        <taxon>Dreissenoidea</taxon>
        <taxon>Dreissenidae</taxon>
        <taxon>Dreissena</taxon>
    </lineage>
</organism>
<dbReference type="Proteomes" id="UP000828390">
    <property type="component" value="Unassembled WGS sequence"/>
</dbReference>
<gene>
    <name evidence="1" type="ORF">DPMN_039183</name>
</gene>
<comment type="caution">
    <text evidence="1">The sequence shown here is derived from an EMBL/GenBank/DDBJ whole genome shotgun (WGS) entry which is preliminary data.</text>
</comment>
<name>A0A9D4MGR0_DREPO</name>
<accession>A0A9D4MGR0</accession>
<protein>
    <submittedName>
        <fullName evidence="1">Uncharacterized protein</fullName>
    </submittedName>
</protein>
<reference evidence="1" key="1">
    <citation type="journal article" date="2019" name="bioRxiv">
        <title>The Genome of the Zebra Mussel, Dreissena polymorpha: A Resource for Invasive Species Research.</title>
        <authorList>
            <person name="McCartney M.A."/>
            <person name="Auch B."/>
            <person name="Kono T."/>
            <person name="Mallez S."/>
            <person name="Zhang Y."/>
            <person name="Obille A."/>
            <person name="Becker A."/>
            <person name="Abrahante J.E."/>
            <person name="Garbe J."/>
            <person name="Badalamenti J.P."/>
            <person name="Herman A."/>
            <person name="Mangelson H."/>
            <person name="Liachko I."/>
            <person name="Sullivan S."/>
            <person name="Sone E.D."/>
            <person name="Koren S."/>
            <person name="Silverstein K.A.T."/>
            <person name="Beckman K.B."/>
            <person name="Gohl D.M."/>
        </authorList>
    </citation>
    <scope>NUCLEOTIDE SEQUENCE</scope>
    <source>
        <strain evidence="1">Duluth1</strain>
        <tissue evidence="1">Whole animal</tissue>
    </source>
</reference>
<evidence type="ECO:0000313" key="1">
    <source>
        <dbReference type="EMBL" id="KAH3875901.1"/>
    </source>
</evidence>
<sequence length="128" mass="13840">MVNGQDVRIVCKSNDPIIISYTNSSSEVTIGGCSAFKDCHTEFPDKYAVNGTGDVGILTIYKLDVGKYGVYTCTNALNTSCKESVNVTLNAQHTTTPHQTSGYYTPCIRGKVVIYTCVAMAVCFGFEL</sequence>
<keyword evidence="2" id="KW-1185">Reference proteome</keyword>
<evidence type="ECO:0000313" key="2">
    <source>
        <dbReference type="Proteomes" id="UP000828390"/>
    </source>
</evidence>